<dbReference type="Pfam" id="PF00557">
    <property type="entry name" value="Peptidase_M24"/>
    <property type="match status" value="1"/>
</dbReference>
<evidence type="ECO:0000259" key="1">
    <source>
        <dbReference type="Pfam" id="PF00557"/>
    </source>
</evidence>
<dbReference type="EMBL" id="JAGSPN010000001">
    <property type="protein sequence ID" value="MBR7780652.1"/>
    <property type="molecule type" value="Genomic_DNA"/>
</dbReference>
<proteinExistence type="predicted"/>
<keyword evidence="3" id="KW-0645">Protease</keyword>
<dbReference type="InterPro" id="IPR036005">
    <property type="entry name" value="Creatinase/aminopeptidase-like"/>
</dbReference>
<dbReference type="SUPFAM" id="SSF55920">
    <property type="entry name" value="Creatinase/aminopeptidase"/>
    <property type="match status" value="1"/>
</dbReference>
<dbReference type="Gene3D" id="3.90.230.10">
    <property type="entry name" value="Creatinase/methionine aminopeptidase superfamily"/>
    <property type="match status" value="1"/>
</dbReference>
<protein>
    <submittedName>
        <fullName evidence="3">Aminopeptidase P family protein</fullName>
    </submittedName>
</protein>
<keyword evidence="4" id="KW-1185">Reference proteome</keyword>
<organism evidence="3 4">
    <name type="scientific">Undibacterium luofuense</name>
    <dbReference type="NCBI Taxonomy" id="2828733"/>
    <lineage>
        <taxon>Bacteria</taxon>
        <taxon>Pseudomonadati</taxon>
        <taxon>Pseudomonadota</taxon>
        <taxon>Betaproteobacteria</taxon>
        <taxon>Burkholderiales</taxon>
        <taxon>Oxalobacteraceae</taxon>
        <taxon>Undibacterium</taxon>
    </lineage>
</organism>
<dbReference type="Proteomes" id="UP000680067">
    <property type="component" value="Unassembled WGS sequence"/>
</dbReference>
<reference evidence="3" key="1">
    <citation type="submission" date="2021-04" db="EMBL/GenBank/DDBJ databases">
        <title>novel species isolated from subtropical streams in China.</title>
        <authorList>
            <person name="Lu H."/>
        </authorList>
    </citation>
    <scope>NUCLEOTIDE SEQUENCE</scope>
    <source>
        <strain evidence="3">LFS511W</strain>
    </source>
</reference>
<dbReference type="GO" id="GO:0004177">
    <property type="term" value="F:aminopeptidase activity"/>
    <property type="evidence" value="ECO:0007669"/>
    <property type="project" value="UniProtKB-KW"/>
</dbReference>
<dbReference type="CDD" id="cd01092">
    <property type="entry name" value="APP-like"/>
    <property type="match status" value="1"/>
</dbReference>
<sequence>MKQEHQTRLHSLRALMQSNGCEALMIFSPANLRYLAAYSGEAACALITQDQLHLITDYRFITQAEEECAGWHCYCRDREAETLGQVVQKLLLQSGVRQAAFEAAEVSVQNWAQIAQDSAGIQWTPAPLWTEQLRRRKDASELALIQRCAAIADQALAETLPLLCPGISEAEFALELDFRMRRLGAEALSFETITGFGERSALPHSIPSERRLREGDLIVLDFGASVGGYRSDMTRTYIAGEPDARQQAMYNAVTQAQQAALAVIRDGISAREADLTARAVLAEHGFAQQAGSSLGHGVGLCLHEQPIMTPKCEEILRSGYVVTIEPGVYIPGFGGVRLEDDVLITEHGYQLLTHSPQPFRLT</sequence>
<dbReference type="InterPro" id="IPR050659">
    <property type="entry name" value="Peptidase_M24B"/>
</dbReference>
<evidence type="ECO:0000259" key="2">
    <source>
        <dbReference type="Pfam" id="PF01321"/>
    </source>
</evidence>
<evidence type="ECO:0000313" key="4">
    <source>
        <dbReference type="Proteomes" id="UP000680067"/>
    </source>
</evidence>
<dbReference type="AlphaFoldDB" id="A0A941DJD0"/>
<keyword evidence="3" id="KW-0031">Aminopeptidase</keyword>
<dbReference type="InterPro" id="IPR029149">
    <property type="entry name" value="Creatin/AminoP/Spt16_N"/>
</dbReference>
<comment type="caution">
    <text evidence="3">The sequence shown here is derived from an EMBL/GenBank/DDBJ whole genome shotgun (WGS) entry which is preliminary data.</text>
</comment>
<accession>A0A941DJD0</accession>
<name>A0A941DJD0_9BURK</name>
<dbReference type="SUPFAM" id="SSF53092">
    <property type="entry name" value="Creatinase/prolidase N-terminal domain"/>
    <property type="match status" value="1"/>
</dbReference>
<gene>
    <name evidence="3" type="ORF">KDM89_00740</name>
</gene>
<dbReference type="PANTHER" id="PTHR46112:SF3">
    <property type="entry name" value="AMINOPEPTIDASE YPDF"/>
    <property type="match status" value="1"/>
</dbReference>
<dbReference type="PANTHER" id="PTHR46112">
    <property type="entry name" value="AMINOPEPTIDASE"/>
    <property type="match status" value="1"/>
</dbReference>
<feature type="domain" description="Creatinase N-terminal" evidence="2">
    <location>
        <begin position="8"/>
        <end position="134"/>
    </location>
</feature>
<feature type="domain" description="Peptidase M24" evidence="1">
    <location>
        <begin position="144"/>
        <end position="346"/>
    </location>
</feature>
<evidence type="ECO:0000313" key="3">
    <source>
        <dbReference type="EMBL" id="MBR7780652.1"/>
    </source>
</evidence>
<dbReference type="InterPro" id="IPR000994">
    <property type="entry name" value="Pept_M24"/>
</dbReference>
<dbReference type="InterPro" id="IPR000587">
    <property type="entry name" value="Creatinase_N"/>
</dbReference>
<keyword evidence="3" id="KW-0378">Hydrolase</keyword>
<dbReference type="Gene3D" id="3.40.350.10">
    <property type="entry name" value="Creatinase/prolidase N-terminal domain"/>
    <property type="match status" value="1"/>
</dbReference>
<dbReference type="Pfam" id="PF01321">
    <property type="entry name" value="Creatinase_N"/>
    <property type="match status" value="1"/>
</dbReference>
<dbReference type="RefSeq" id="WP_212686047.1">
    <property type="nucleotide sequence ID" value="NZ_JAGSPN010000001.1"/>
</dbReference>